<dbReference type="Proteomes" id="UP000191518">
    <property type="component" value="Unassembled WGS sequence"/>
</dbReference>
<protein>
    <submittedName>
        <fullName evidence="2">Uncharacterized protein</fullName>
    </submittedName>
</protein>
<name>A0A1V6RM75_9EURO</name>
<dbReference type="EMBL" id="MDYP01000037">
    <property type="protein sequence ID" value="OQE02927.1"/>
    <property type="molecule type" value="Genomic_DNA"/>
</dbReference>
<evidence type="ECO:0000256" key="1">
    <source>
        <dbReference type="SAM" id="MobiDB-lite"/>
    </source>
</evidence>
<reference evidence="3" key="1">
    <citation type="journal article" date="2017" name="Nat. Microbiol.">
        <title>Global analysis of biosynthetic gene clusters reveals vast potential of secondary metabolite production in Penicillium species.</title>
        <authorList>
            <person name="Nielsen J.C."/>
            <person name="Grijseels S."/>
            <person name="Prigent S."/>
            <person name="Ji B."/>
            <person name="Dainat J."/>
            <person name="Nielsen K.F."/>
            <person name="Frisvad J.C."/>
            <person name="Workman M."/>
            <person name="Nielsen J."/>
        </authorList>
    </citation>
    <scope>NUCLEOTIDE SEQUENCE [LARGE SCALE GENOMIC DNA]</scope>
    <source>
        <strain evidence="3">IBT 29486</strain>
    </source>
</reference>
<gene>
    <name evidence="2" type="ORF">PENVUL_c037G04652</name>
</gene>
<evidence type="ECO:0000313" key="3">
    <source>
        <dbReference type="Proteomes" id="UP000191518"/>
    </source>
</evidence>
<sequence>MVAKVASDASNDSEARDRPSLCPTLSSSDRLPRPVCVCV</sequence>
<proteinExistence type="predicted"/>
<organism evidence="2 3">
    <name type="scientific">Penicillium vulpinum</name>
    <dbReference type="NCBI Taxonomy" id="29845"/>
    <lineage>
        <taxon>Eukaryota</taxon>
        <taxon>Fungi</taxon>
        <taxon>Dikarya</taxon>
        <taxon>Ascomycota</taxon>
        <taxon>Pezizomycotina</taxon>
        <taxon>Eurotiomycetes</taxon>
        <taxon>Eurotiomycetidae</taxon>
        <taxon>Eurotiales</taxon>
        <taxon>Aspergillaceae</taxon>
        <taxon>Penicillium</taxon>
    </lineage>
</organism>
<evidence type="ECO:0000313" key="2">
    <source>
        <dbReference type="EMBL" id="OQE02927.1"/>
    </source>
</evidence>
<dbReference type="AlphaFoldDB" id="A0A1V6RM75"/>
<comment type="caution">
    <text evidence="2">The sequence shown here is derived from an EMBL/GenBank/DDBJ whole genome shotgun (WGS) entry which is preliminary data.</text>
</comment>
<keyword evidence="3" id="KW-1185">Reference proteome</keyword>
<accession>A0A1V6RM75</accession>
<feature type="region of interest" description="Disordered" evidence="1">
    <location>
        <begin position="1"/>
        <end position="31"/>
    </location>
</feature>